<dbReference type="EMBL" id="LT607756">
    <property type="protein sequence ID" value="SCG86600.1"/>
    <property type="molecule type" value="Genomic_DNA"/>
</dbReference>
<evidence type="ECO:0000256" key="2">
    <source>
        <dbReference type="ARBA" id="ARBA00022723"/>
    </source>
</evidence>
<protein>
    <recommendedName>
        <fullName evidence="11">Crossover junction endodeoxyribonuclease Hjc</fullName>
        <shortName evidence="11">Hjc</shortName>
        <ecNumber evidence="11">3.1.21.10</ecNumber>
    </recommendedName>
    <alternativeName>
        <fullName evidence="11">Holliday junction resolvase Hjc</fullName>
    </alternativeName>
</protein>
<dbReference type="InterPro" id="IPR002732">
    <property type="entry name" value="Hjc"/>
</dbReference>
<sequence>MDIMSKTGTREERELVKMLWDADFAAMRAPASGGATKKPLPDVLAGNGRIYLAIEVKSTTLERIYIPSDKIKGLKEFSGIFGAEPYVGAKFIRQKWRFVKLDDLHKTRSDNYRLDKDLAFSKGLEFDEITGTDRQVKF</sequence>
<dbReference type="InterPro" id="IPR011856">
    <property type="entry name" value="tRNA_endonuc-like_dom_sf"/>
</dbReference>
<dbReference type="KEGG" id="mcub:MCBB_2057"/>
<dbReference type="Proteomes" id="UP000094707">
    <property type="component" value="Chromosome I"/>
</dbReference>
<evidence type="ECO:0000256" key="9">
    <source>
        <dbReference type="ARBA" id="ARBA00023204"/>
    </source>
</evidence>
<comment type="function">
    <text evidence="11">A structure-specific endonuclease that resolves Holliday junction (HJ) intermediates during genetic recombination. Cleaves 4-way DNA junctions introducing paired nicks in opposing strands, leaving a 5'-terminal phosphate and a 3'-terminal hydroxyl group that are subsequently ligated to produce recombinant products.</text>
</comment>
<dbReference type="GO" id="GO:0006281">
    <property type="term" value="P:DNA repair"/>
    <property type="evidence" value="ECO:0007669"/>
    <property type="project" value="UniProtKB-UniRule"/>
</dbReference>
<dbReference type="GO" id="GO:0000287">
    <property type="term" value="F:magnesium ion binding"/>
    <property type="evidence" value="ECO:0007669"/>
    <property type="project" value="UniProtKB-UniRule"/>
</dbReference>
<dbReference type="SUPFAM" id="SSF52980">
    <property type="entry name" value="Restriction endonuclease-like"/>
    <property type="match status" value="1"/>
</dbReference>
<keyword evidence="4 11" id="KW-0227">DNA damage</keyword>
<dbReference type="EC" id="3.1.21.10" evidence="11"/>
<keyword evidence="5 11" id="KW-0378">Hydrolase</keyword>
<reference evidence="12 13" key="1">
    <citation type="submission" date="2016-08" db="EMBL/GenBank/DDBJ databases">
        <authorList>
            <person name="Seilhamer J.J."/>
        </authorList>
    </citation>
    <scope>NUCLEOTIDE SEQUENCE [LARGE SCALE GENOMIC DNA]</scope>
    <source>
        <strain evidence="12">Buetzberg</strain>
    </source>
</reference>
<dbReference type="GO" id="GO:0003677">
    <property type="term" value="F:DNA binding"/>
    <property type="evidence" value="ECO:0007669"/>
    <property type="project" value="UniProtKB-KW"/>
</dbReference>
<dbReference type="PIRSF" id="PIRSF004985">
    <property type="entry name" value="Hlld_jn_rslvs_ar"/>
    <property type="match status" value="1"/>
</dbReference>
<dbReference type="PATRIC" id="fig|129848.4.peg.2102"/>
<keyword evidence="3 11" id="KW-0255">Endonuclease</keyword>
<organism evidence="12 13">
    <name type="scientific">Methanobacterium congolense</name>
    <dbReference type="NCBI Taxonomy" id="118062"/>
    <lineage>
        <taxon>Archaea</taxon>
        <taxon>Methanobacteriati</taxon>
        <taxon>Methanobacteriota</taxon>
        <taxon>Methanomada group</taxon>
        <taxon>Methanobacteria</taxon>
        <taxon>Methanobacteriales</taxon>
        <taxon>Methanobacteriaceae</taxon>
        <taxon>Methanobacterium</taxon>
    </lineage>
</organism>
<dbReference type="GO" id="GO:0006310">
    <property type="term" value="P:DNA recombination"/>
    <property type="evidence" value="ECO:0007669"/>
    <property type="project" value="UniProtKB-UniRule"/>
</dbReference>
<keyword evidence="8 11" id="KW-0233">DNA recombination</keyword>
<feature type="site" description="Transition state stabilizer" evidence="11">
    <location>
        <position position="57"/>
    </location>
</feature>
<dbReference type="NCBIfam" id="NF040854">
    <property type="entry name" value="Hol_resolv_Hjc"/>
    <property type="match status" value="1"/>
</dbReference>
<evidence type="ECO:0000256" key="6">
    <source>
        <dbReference type="ARBA" id="ARBA00022842"/>
    </source>
</evidence>
<dbReference type="InterPro" id="IPR014428">
    <property type="entry name" value="Hjc_arc"/>
</dbReference>
<keyword evidence="13" id="KW-1185">Reference proteome</keyword>
<evidence type="ECO:0000313" key="12">
    <source>
        <dbReference type="EMBL" id="SCG86600.1"/>
    </source>
</evidence>
<dbReference type="InterPro" id="IPR011335">
    <property type="entry name" value="Restrct_endonuc-II-like"/>
</dbReference>
<evidence type="ECO:0000256" key="10">
    <source>
        <dbReference type="ARBA" id="ARBA00029354"/>
    </source>
</evidence>
<dbReference type="GO" id="GO:0008821">
    <property type="term" value="F:crossover junction DNA endonuclease activity"/>
    <property type="evidence" value="ECO:0007669"/>
    <property type="project" value="UniProtKB-UniRule"/>
</dbReference>
<comment type="cofactor">
    <cofactor evidence="11">
        <name>Mg(2+)</name>
        <dbReference type="ChEBI" id="CHEBI:18420"/>
    </cofactor>
    <text evidence="11">Binds 1 Mg(2+) ion per subunit.</text>
</comment>
<feature type="binding site" evidence="11">
    <location>
        <position position="42"/>
    </location>
    <ligand>
        <name>Mg(2+)</name>
        <dbReference type="ChEBI" id="CHEBI:18420"/>
    </ligand>
</feature>
<dbReference type="PANTHER" id="PTHR39651">
    <property type="entry name" value="HOLLIDAY JUNCTION RESOLVASE HJC"/>
    <property type="match status" value="1"/>
</dbReference>
<keyword evidence="2 11" id="KW-0479">Metal-binding</keyword>
<keyword evidence="6 11" id="KW-0460">Magnesium</keyword>
<evidence type="ECO:0000256" key="7">
    <source>
        <dbReference type="ARBA" id="ARBA00023125"/>
    </source>
</evidence>
<keyword evidence="1 11" id="KW-0540">Nuclease</keyword>
<feature type="active site" evidence="11">
    <location>
        <position position="32"/>
    </location>
</feature>
<evidence type="ECO:0000256" key="4">
    <source>
        <dbReference type="ARBA" id="ARBA00022763"/>
    </source>
</evidence>
<evidence type="ECO:0000256" key="5">
    <source>
        <dbReference type="ARBA" id="ARBA00022801"/>
    </source>
</evidence>
<feature type="binding site" evidence="11">
    <location>
        <position position="12"/>
    </location>
    <ligand>
        <name>Mg(2+)</name>
        <dbReference type="ChEBI" id="CHEBI:18420"/>
    </ligand>
</feature>
<dbReference type="Pfam" id="PF01870">
    <property type="entry name" value="Hjc"/>
    <property type="match status" value="1"/>
</dbReference>
<evidence type="ECO:0000256" key="3">
    <source>
        <dbReference type="ARBA" id="ARBA00022759"/>
    </source>
</evidence>
<gene>
    <name evidence="12" type="primary">hjc 3</name>
    <name evidence="11" type="synonym">hjc</name>
    <name evidence="12" type="ORF">MCBB_2057</name>
</gene>
<comment type="catalytic activity">
    <reaction evidence="10 11">
        <text>Endonucleolytic cleavage at a junction such as a reciprocal single-stranded crossover between two homologous DNA duplexes (Holliday junction).</text>
        <dbReference type="EC" id="3.1.21.10"/>
    </reaction>
</comment>
<evidence type="ECO:0000256" key="11">
    <source>
        <dbReference type="HAMAP-Rule" id="MF_01490"/>
    </source>
</evidence>
<evidence type="ECO:0000256" key="1">
    <source>
        <dbReference type="ARBA" id="ARBA00022722"/>
    </source>
</evidence>
<evidence type="ECO:0000313" key="13">
    <source>
        <dbReference type="Proteomes" id="UP000094707"/>
    </source>
</evidence>
<dbReference type="HAMAP" id="MF_01490">
    <property type="entry name" value="HJ_Resolv_Hjc"/>
    <property type="match status" value="1"/>
</dbReference>
<dbReference type="STRING" id="118062.MCBB_2057"/>
<comment type="subunit">
    <text evidence="11">Homodimer.</text>
</comment>
<keyword evidence="7 11" id="KW-0238">DNA-binding</keyword>
<dbReference type="Gene3D" id="3.40.1350.10">
    <property type="match status" value="1"/>
</dbReference>
<accession>A0A1D3L562</accession>
<name>A0A1D3L562_9EURY</name>
<dbReference type="CDD" id="cd00523">
    <property type="entry name" value="Holliday_junction_resolvase"/>
    <property type="match status" value="1"/>
</dbReference>
<dbReference type="AlphaFoldDB" id="A0A1D3L562"/>
<comment type="similarity">
    <text evidence="11">Belongs to the Holliday junction resolvase Hjc family.</text>
</comment>
<proteinExistence type="inferred from homology"/>
<keyword evidence="9 11" id="KW-0234">DNA repair</keyword>
<evidence type="ECO:0000256" key="8">
    <source>
        <dbReference type="ARBA" id="ARBA00023172"/>
    </source>
</evidence>
<feature type="binding site" evidence="11">
    <location>
        <position position="55"/>
    </location>
    <ligand>
        <name>Mg(2+)</name>
        <dbReference type="ChEBI" id="CHEBI:18420"/>
    </ligand>
</feature>
<dbReference type="PANTHER" id="PTHR39651:SF1">
    <property type="entry name" value="HOLLIDAY JUNCTION RESOLVASE HJC"/>
    <property type="match status" value="1"/>
</dbReference>